<proteinExistence type="predicted"/>
<name>A0A2D3UNB4_9PEZI</name>
<feature type="region of interest" description="Disordered" evidence="1">
    <location>
        <begin position="72"/>
        <end position="100"/>
    </location>
</feature>
<dbReference type="AlphaFoldDB" id="A0A2D3UNB4"/>
<sequence length="145" mass="15846">MGVESILGAPRLVPPGESIGIDKVLASLDIKKHPKSDPVENAKFDNLYWRLRTSTEEQIMATPFARFKLTPEVPSRPVSPTDSVVQLEIPPPTGSRGDKELHEGSAFESEVLPDEDGNLAVRIGTKVINFAATKAKGMLEFITHK</sequence>
<gene>
    <name evidence="2" type="ORF">RCC_02093</name>
</gene>
<organism evidence="2 3">
    <name type="scientific">Ramularia collo-cygni</name>
    <dbReference type="NCBI Taxonomy" id="112498"/>
    <lineage>
        <taxon>Eukaryota</taxon>
        <taxon>Fungi</taxon>
        <taxon>Dikarya</taxon>
        <taxon>Ascomycota</taxon>
        <taxon>Pezizomycotina</taxon>
        <taxon>Dothideomycetes</taxon>
        <taxon>Dothideomycetidae</taxon>
        <taxon>Mycosphaerellales</taxon>
        <taxon>Mycosphaerellaceae</taxon>
        <taxon>Ramularia</taxon>
    </lineage>
</organism>
<dbReference type="Proteomes" id="UP000225277">
    <property type="component" value="Unassembled WGS sequence"/>
</dbReference>
<protein>
    <submittedName>
        <fullName evidence="2">Uncharacterized protein</fullName>
    </submittedName>
</protein>
<evidence type="ECO:0000313" key="3">
    <source>
        <dbReference type="Proteomes" id="UP000225277"/>
    </source>
</evidence>
<reference evidence="2 3" key="1">
    <citation type="submission" date="2016-03" db="EMBL/GenBank/DDBJ databases">
        <authorList>
            <person name="Ploux O."/>
        </authorList>
    </citation>
    <scope>NUCLEOTIDE SEQUENCE [LARGE SCALE GENOMIC DNA]</scope>
    <source>
        <strain evidence="2 3">URUG2</strain>
    </source>
</reference>
<dbReference type="RefSeq" id="XP_023623144.1">
    <property type="nucleotide sequence ID" value="XM_023767376.1"/>
</dbReference>
<dbReference type="GeneID" id="35597315"/>
<accession>A0A2D3UNB4</accession>
<dbReference type="EMBL" id="FJUY01000002">
    <property type="protein sequence ID" value="CZT16251.1"/>
    <property type="molecule type" value="Genomic_DNA"/>
</dbReference>
<evidence type="ECO:0000256" key="1">
    <source>
        <dbReference type="SAM" id="MobiDB-lite"/>
    </source>
</evidence>
<evidence type="ECO:0000313" key="2">
    <source>
        <dbReference type="EMBL" id="CZT16251.1"/>
    </source>
</evidence>
<keyword evidence="3" id="KW-1185">Reference proteome</keyword>